<dbReference type="GO" id="GO:0008999">
    <property type="term" value="F:protein-N-terminal-alanine acetyltransferase activity"/>
    <property type="evidence" value="ECO:0007669"/>
    <property type="project" value="UniProtKB-UniRule"/>
</dbReference>
<evidence type="ECO:0000313" key="7">
    <source>
        <dbReference type="EMBL" id="KGM55199.1"/>
    </source>
</evidence>
<dbReference type="PANTHER" id="PTHR43420">
    <property type="entry name" value="ACETYLTRANSFERASE"/>
    <property type="match status" value="1"/>
</dbReference>
<evidence type="ECO:0000256" key="5">
    <source>
        <dbReference type="HAMAP-Rule" id="MF_02210"/>
    </source>
</evidence>
<dbReference type="SUPFAM" id="SSF55729">
    <property type="entry name" value="Acyl-CoA N-acyltransferases (Nat)"/>
    <property type="match status" value="1"/>
</dbReference>
<comment type="function">
    <text evidence="5">Acetylates the N-terminal alanine of ribosomal protein bS18.</text>
</comment>
<dbReference type="InterPro" id="IPR043690">
    <property type="entry name" value="RimI"/>
</dbReference>
<sequence length="174" mass="19000">MDSPAQPAPGRSAVNALAVDAPRPASALRPMREDDLAAVHALEIRAYEFPWSLGIFRDCLRADYPAWVLDAGGRIGGYFLMSVAAGEAHVLNICVAPELQGLGHGRALLRALLRLARARRVERVFLEVRPSNPGAIALYDSEGFNEIGRRPRYYPARNGREDAVVMALELIPEG</sequence>
<comment type="caution">
    <text evidence="7">The sequence shown here is derived from an EMBL/GenBank/DDBJ whole genome shotgun (WGS) entry which is preliminary data.</text>
</comment>
<comment type="similarity">
    <text evidence="1 5">Belongs to the acetyltransferase family. RimI subfamily.</text>
</comment>
<dbReference type="AlphaFoldDB" id="A0A0A0EXF0"/>
<dbReference type="EC" id="2.3.1.266" evidence="5"/>
<proteinExistence type="inferred from homology"/>
<feature type="active site" description="Proton donor" evidence="5">
    <location>
        <position position="139"/>
    </location>
</feature>
<comment type="subcellular location">
    <subcellularLocation>
        <location evidence="5">Cytoplasm</location>
    </subcellularLocation>
</comment>
<evidence type="ECO:0000256" key="4">
    <source>
        <dbReference type="ARBA" id="ARBA00023315"/>
    </source>
</evidence>
<evidence type="ECO:0000313" key="8">
    <source>
        <dbReference type="Proteomes" id="UP000029989"/>
    </source>
</evidence>
<keyword evidence="4 5" id="KW-0012">Acyltransferase</keyword>
<feature type="binding site" evidence="5">
    <location>
        <position position="132"/>
    </location>
    <ligand>
        <name>acetyl-CoA</name>
        <dbReference type="ChEBI" id="CHEBI:57288"/>
    </ligand>
</feature>
<organism evidence="7 8">
    <name type="scientific">Lysobacter arseniciresistens ZS79</name>
    <dbReference type="NCBI Taxonomy" id="913325"/>
    <lineage>
        <taxon>Bacteria</taxon>
        <taxon>Pseudomonadati</taxon>
        <taxon>Pseudomonadota</taxon>
        <taxon>Gammaproteobacteria</taxon>
        <taxon>Lysobacterales</taxon>
        <taxon>Lysobacteraceae</taxon>
        <taxon>Novilysobacter</taxon>
    </lineage>
</organism>
<dbReference type="Pfam" id="PF00583">
    <property type="entry name" value="Acetyltransf_1"/>
    <property type="match status" value="1"/>
</dbReference>
<dbReference type="NCBIfam" id="TIGR01575">
    <property type="entry name" value="rimI"/>
    <property type="match status" value="1"/>
</dbReference>
<evidence type="ECO:0000256" key="1">
    <source>
        <dbReference type="ARBA" id="ARBA00005395"/>
    </source>
</evidence>
<dbReference type="PANTHER" id="PTHR43420:SF51">
    <property type="entry name" value="PEPTIDYL-LYSINE N-ACETYLTRANSFERASE YIAC"/>
    <property type="match status" value="1"/>
</dbReference>
<dbReference type="Proteomes" id="UP000029989">
    <property type="component" value="Unassembled WGS sequence"/>
</dbReference>
<keyword evidence="8" id="KW-1185">Reference proteome</keyword>
<comment type="caution">
    <text evidence="5">Lacks conserved residue(s) required for the propagation of feature annotation.</text>
</comment>
<protein>
    <recommendedName>
        <fullName evidence="5">[Ribosomal protein bS18]-alanine N-acetyltransferase</fullName>
        <ecNumber evidence="5">2.3.1.266</ecNumber>
    </recommendedName>
</protein>
<evidence type="ECO:0000256" key="3">
    <source>
        <dbReference type="ARBA" id="ARBA00022679"/>
    </source>
</evidence>
<dbReference type="GO" id="GO:0005737">
    <property type="term" value="C:cytoplasm"/>
    <property type="evidence" value="ECO:0007669"/>
    <property type="project" value="UniProtKB-SubCell"/>
</dbReference>
<keyword evidence="3 5" id="KW-0808">Transferase</keyword>
<evidence type="ECO:0000256" key="2">
    <source>
        <dbReference type="ARBA" id="ARBA00022490"/>
    </source>
</evidence>
<keyword evidence="2 5" id="KW-0963">Cytoplasm</keyword>
<reference evidence="7 8" key="1">
    <citation type="journal article" date="2015" name="Stand. Genomic Sci.">
        <title>Genomic information of the arsenic-resistant bacterium Lysobacter arseniciresistens type strain ZS79(T) and comparison of Lysobacter draft genomes.</title>
        <authorList>
            <person name="Liu L."/>
            <person name="Zhang S."/>
            <person name="Luo M."/>
            <person name="Wang G."/>
        </authorList>
    </citation>
    <scope>NUCLEOTIDE SEQUENCE [LARGE SCALE GENOMIC DNA]</scope>
    <source>
        <strain evidence="7 8">ZS79</strain>
    </source>
</reference>
<comment type="catalytic activity">
    <reaction evidence="5">
        <text>N-terminal L-alanyl-[ribosomal protein bS18] + acetyl-CoA = N-terminal N(alpha)-acetyl-L-alanyl-[ribosomal protein bS18] + CoA + H(+)</text>
        <dbReference type="Rhea" id="RHEA:43756"/>
        <dbReference type="Rhea" id="RHEA-COMP:10676"/>
        <dbReference type="Rhea" id="RHEA-COMP:10677"/>
        <dbReference type="ChEBI" id="CHEBI:15378"/>
        <dbReference type="ChEBI" id="CHEBI:57287"/>
        <dbReference type="ChEBI" id="CHEBI:57288"/>
        <dbReference type="ChEBI" id="CHEBI:64718"/>
        <dbReference type="ChEBI" id="CHEBI:83683"/>
        <dbReference type="EC" id="2.3.1.266"/>
    </reaction>
</comment>
<dbReference type="InterPro" id="IPR050680">
    <property type="entry name" value="YpeA/RimI_acetyltransf"/>
</dbReference>
<name>A0A0A0EXF0_9GAMM</name>
<dbReference type="eggNOG" id="COG0456">
    <property type="taxonomic scope" value="Bacteria"/>
</dbReference>
<dbReference type="InterPro" id="IPR016181">
    <property type="entry name" value="Acyl_CoA_acyltransferase"/>
</dbReference>
<feature type="active site" description="Proton acceptor" evidence="5">
    <location>
        <position position="127"/>
    </location>
</feature>
<accession>A0A0A0EXF0</accession>
<gene>
    <name evidence="5" type="primary">rimI</name>
    <name evidence="7" type="ORF">N799_03955</name>
</gene>
<feature type="domain" description="N-acetyltransferase" evidence="6">
    <location>
        <begin position="26"/>
        <end position="171"/>
    </location>
</feature>
<dbReference type="EMBL" id="AVPT01000020">
    <property type="protein sequence ID" value="KGM55199.1"/>
    <property type="molecule type" value="Genomic_DNA"/>
</dbReference>
<dbReference type="PROSITE" id="PS51186">
    <property type="entry name" value="GNAT"/>
    <property type="match status" value="1"/>
</dbReference>
<dbReference type="HAMAP" id="MF_02210">
    <property type="entry name" value="RimI"/>
    <property type="match status" value="1"/>
</dbReference>
<dbReference type="Gene3D" id="3.40.630.30">
    <property type="match status" value="1"/>
</dbReference>
<dbReference type="InterPro" id="IPR006464">
    <property type="entry name" value="AcTrfase_RimI/Ard1"/>
</dbReference>
<dbReference type="STRING" id="913325.N799_03955"/>
<evidence type="ECO:0000259" key="6">
    <source>
        <dbReference type="PROSITE" id="PS51186"/>
    </source>
</evidence>
<dbReference type="InterPro" id="IPR000182">
    <property type="entry name" value="GNAT_dom"/>
</dbReference>